<dbReference type="RefSeq" id="WP_135436049.1">
    <property type="nucleotide sequence ID" value="NZ_SRLA01000005.1"/>
</dbReference>
<keyword evidence="2" id="KW-1185">Reference proteome</keyword>
<reference evidence="1 2" key="1">
    <citation type="submission" date="2019-04" db="EMBL/GenBank/DDBJ databases">
        <authorList>
            <person name="Feng G."/>
            <person name="Zhang J."/>
            <person name="Zhu H."/>
        </authorList>
    </citation>
    <scope>NUCLEOTIDE SEQUENCE [LARGE SCALE GENOMIC DNA]</scope>
    <source>
        <strain evidence="1 2">92R-1</strain>
    </source>
</reference>
<sequence>MIGYTNFAEIAAKIPDYSGQDFNDARARLYAAHLTVDSLKVGNYELEGHMVLQVWHDEYADSESDTLVEALVRNNLQVWLPDHEETYIEVPIDMLADRPSYEDIVDAINADLDTWRKYIVINWSEEV</sequence>
<evidence type="ECO:0000313" key="1">
    <source>
        <dbReference type="EMBL" id="TGE04605.1"/>
    </source>
</evidence>
<evidence type="ECO:0000313" key="2">
    <source>
        <dbReference type="Proteomes" id="UP000298337"/>
    </source>
</evidence>
<organism evidence="1 2">
    <name type="scientific">Hymenobacter fodinae</name>
    <dbReference type="NCBI Taxonomy" id="2510796"/>
    <lineage>
        <taxon>Bacteria</taxon>
        <taxon>Pseudomonadati</taxon>
        <taxon>Bacteroidota</taxon>
        <taxon>Cytophagia</taxon>
        <taxon>Cytophagales</taxon>
        <taxon>Hymenobacteraceae</taxon>
        <taxon>Hymenobacter</taxon>
    </lineage>
</organism>
<proteinExistence type="predicted"/>
<dbReference type="AlphaFoldDB" id="A0A4Z0P0D6"/>
<name>A0A4Z0P0D6_9BACT</name>
<dbReference type="EMBL" id="SRLA01000005">
    <property type="protein sequence ID" value="TGE04605.1"/>
    <property type="molecule type" value="Genomic_DNA"/>
</dbReference>
<protein>
    <submittedName>
        <fullName evidence="1">Uncharacterized protein</fullName>
    </submittedName>
</protein>
<comment type="caution">
    <text evidence="1">The sequence shown here is derived from an EMBL/GenBank/DDBJ whole genome shotgun (WGS) entry which is preliminary data.</text>
</comment>
<gene>
    <name evidence="1" type="ORF">EU556_20690</name>
</gene>
<accession>A0A4Z0P0D6</accession>
<dbReference type="Proteomes" id="UP000298337">
    <property type="component" value="Unassembled WGS sequence"/>
</dbReference>